<name>A0ABP5BI66_9PSEU</name>
<sequence length="73" mass="7863">MLRQLQDPLPLSPDDAETAEERGDFLDLRYSGSLLPQGKHRVADAFDPAEFAQADAARFAGRSQRGAECAGTG</sequence>
<reference evidence="3" key="1">
    <citation type="journal article" date="2019" name="Int. J. Syst. Evol. Microbiol.">
        <title>The Global Catalogue of Microorganisms (GCM) 10K type strain sequencing project: providing services to taxonomists for standard genome sequencing and annotation.</title>
        <authorList>
            <consortium name="The Broad Institute Genomics Platform"/>
            <consortium name="The Broad Institute Genome Sequencing Center for Infectious Disease"/>
            <person name="Wu L."/>
            <person name="Ma J."/>
        </authorList>
    </citation>
    <scope>NUCLEOTIDE SEQUENCE [LARGE SCALE GENOMIC DNA]</scope>
    <source>
        <strain evidence="3">JCM 14545</strain>
    </source>
</reference>
<evidence type="ECO:0000256" key="1">
    <source>
        <dbReference type="SAM" id="MobiDB-lite"/>
    </source>
</evidence>
<dbReference type="Proteomes" id="UP001501116">
    <property type="component" value="Unassembled WGS sequence"/>
</dbReference>
<proteinExistence type="predicted"/>
<feature type="region of interest" description="Disordered" evidence="1">
    <location>
        <begin position="1"/>
        <end position="23"/>
    </location>
</feature>
<keyword evidence="3" id="KW-1185">Reference proteome</keyword>
<comment type="caution">
    <text evidence="2">The sequence shown here is derived from an EMBL/GenBank/DDBJ whole genome shotgun (WGS) entry which is preliminary data.</text>
</comment>
<organism evidence="2 3">
    <name type="scientific">Amycolatopsis minnesotensis</name>
    <dbReference type="NCBI Taxonomy" id="337894"/>
    <lineage>
        <taxon>Bacteria</taxon>
        <taxon>Bacillati</taxon>
        <taxon>Actinomycetota</taxon>
        <taxon>Actinomycetes</taxon>
        <taxon>Pseudonocardiales</taxon>
        <taxon>Pseudonocardiaceae</taxon>
        <taxon>Amycolatopsis</taxon>
    </lineage>
</organism>
<gene>
    <name evidence="2" type="ORF">GCM10009754_11980</name>
</gene>
<evidence type="ECO:0000313" key="2">
    <source>
        <dbReference type="EMBL" id="GAA1945772.1"/>
    </source>
</evidence>
<evidence type="ECO:0000313" key="3">
    <source>
        <dbReference type="Proteomes" id="UP001501116"/>
    </source>
</evidence>
<protein>
    <submittedName>
        <fullName evidence="2">Uncharacterized protein</fullName>
    </submittedName>
</protein>
<dbReference type="EMBL" id="BAAANN010000004">
    <property type="protein sequence ID" value="GAA1945772.1"/>
    <property type="molecule type" value="Genomic_DNA"/>
</dbReference>
<accession>A0ABP5BI66</accession>